<gene>
    <name evidence="3" type="primary">JRKL</name>
    <name evidence="3" type="ORF">T11_6161</name>
</gene>
<proteinExistence type="predicted"/>
<keyword evidence="4" id="KW-1185">Reference proteome</keyword>
<feature type="domain" description="HTH psq-type" evidence="2">
    <location>
        <begin position="10"/>
        <end position="55"/>
    </location>
</feature>
<dbReference type="InterPro" id="IPR007889">
    <property type="entry name" value="HTH_Psq"/>
</dbReference>
<sequence length="146" mass="16682">MSTPKNGKFLSLEHKLEVCKRVDSGESFRKIAGNFIVGMPTISDIRHSRPQLRNFVSHMDTSIPLETFTRPTNQWSHFARNSSGFHIRQLEIHGEKLSADIESAAKFTGTLNDLIRKVRQDLDFVYNAGEAGLLWKCLPKRWHASM</sequence>
<reference evidence="3 4" key="1">
    <citation type="submission" date="2015-01" db="EMBL/GenBank/DDBJ databases">
        <title>Evolution of Trichinella species and genotypes.</title>
        <authorList>
            <person name="Korhonen P.K."/>
            <person name="Edoardo P."/>
            <person name="Giuseppe L.R."/>
            <person name="Gasser R.B."/>
        </authorList>
    </citation>
    <scope>NUCLEOTIDE SEQUENCE [LARGE SCALE GENOMIC DNA]</scope>
    <source>
        <strain evidence="3">ISS1029</strain>
    </source>
</reference>
<accession>A0A0V1H3G2</accession>
<evidence type="ECO:0000259" key="2">
    <source>
        <dbReference type="Pfam" id="PF04218"/>
    </source>
</evidence>
<name>A0A0V1H3G2_9BILA</name>
<organism evidence="3 4">
    <name type="scientific">Trichinella zimbabwensis</name>
    <dbReference type="NCBI Taxonomy" id="268475"/>
    <lineage>
        <taxon>Eukaryota</taxon>
        <taxon>Metazoa</taxon>
        <taxon>Ecdysozoa</taxon>
        <taxon>Nematoda</taxon>
        <taxon>Enoplea</taxon>
        <taxon>Dorylaimia</taxon>
        <taxon>Trichinellida</taxon>
        <taxon>Trichinellidae</taxon>
        <taxon>Trichinella</taxon>
    </lineage>
</organism>
<comment type="caution">
    <text evidence="3">The sequence shown here is derived from an EMBL/GenBank/DDBJ whole genome shotgun (WGS) entry which is preliminary data.</text>
</comment>
<dbReference type="AlphaFoldDB" id="A0A0V1H3G2"/>
<dbReference type="STRING" id="268475.A0A0V1H3G2"/>
<dbReference type="OrthoDB" id="5918257at2759"/>
<evidence type="ECO:0000313" key="3">
    <source>
        <dbReference type="EMBL" id="KRZ05017.1"/>
    </source>
</evidence>
<dbReference type="EMBL" id="JYDP01000148">
    <property type="protein sequence ID" value="KRZ05017.1"/>
    <property type="molecule type" value="Genomic_DNA"/>
</dbReference>
<dbReference type="Proteomes" id="UP000055024">
    <property type="component" value="Unassembled WGS sequence"/>
</dbReference>
<evidence type="ECO:0000256" key="1">
    <source>
        <dbReference type="ARBA" id="ARBA00004123"/>
    </source>
</evidence>
<dbReference type="Pfam" id="PF04218">
    <property type="entry name" value="CENP-B_N"/>
    <property type="match status" value="1"/>
</dbReference>
<dbReference type="GO" id="GO:0005634">
    <property type="term" value="C:nucleus"/>
    <property type="evidence" value="ECO:0007669"/>
    <property type="project" value="UniProtKB-SubCell"/>
</dbReference>
<comment type="subcellular location">
    <subcellularLocation>
        <location evidence="1">Nucleus</location>
    </subcellularLocation>
</comment>
<dbReference type="GO" id="GO:0003677">
    <property type="term" value="F:DNA binding"/>
    <property type="evidence" value="ECO:0007669"/>
    <property type="project" value="InterPro"/>
</dbReference>
<protein>
    <submittedName>
        <fullName evidence="3">Jerky-like protein-like</fullName>
    </submittedName>
</protein>
<evidence type="ECO:0000313" key="4">
    <source>
        <dbReference type="Proteomes" id="UP000055024"/>
    </source>
</evidence>
<dbReference type="InterPro" id="IPR009057">
    <property type="entry name" value="Homeodomain-like_sf"/>
</dbReference>
<dbReference type="SUPFAM" id="SSF46689">
    <property type="entry name" value="Homeodomain-like"/>
    <property type="match status" value="1"/>
</dbReference>